<organism evidence="2 3">
    <name type="scientific">Streptomyces nigrescens</name>
    <dbReference type="NCBI Taxonomy" id="1920"/>
    <lineage>
        <taxon>Bacteria</taxon>
        <taxon>Bacillati</taxon>
        <taxon>Actinomycetota</taxon>
        <taxon>Actinomycetes</taxon>
        <taxon>Kitasatosporales</taxon>
        <taxon>Streptomycetaceae</taxon>
        <taxon>Streptomyces</taxon>
    </lineage>
</organism>
<sequence length="68" mass="7629">MQLELGDEQDDDGYAGQDGDAQLRVTGRGDRLGRVRCEHLDAEMCHGDSLGWTEGEGVLRYLWGEFGW</sequence>
<gene>
    <name evidence="2" type="ORF">Sliba_29640</name>
</gene>
<dbReference type="AlphaFoldDB" id="A0A640TJ31"/>
<dbReference type="EMBL" id="BLIP01000001">
    <property type="protein sequence ID" value="GFE22511.1"/>
    <property type="molecule type" value="Genomic_DNA"/>
</dbReference>
<evidence type="ECO:0000313" key="3">
    <source>
        <dbReference type="Proteomes" id="UP000429552"/>
    </source>
</evidence>
<accession>A0A640TJ31</accession>
<comment type="caution">
    <text evidence="2">The sequence shown here is derived from an EMBL/GenBank/DDBJ whole genome shotgun (WGS) entry which is preliminary data.</text>
</comment>
<feature type="region of interest" description="Disordered" evidence="1">
    <location>
        <begin position="1"/>
        <end position="21"/>
    </location>
</feature>
<feature type="compositionally biased region" description="Acidic residues" evidence="1">
    <location>
        <begin position="1"/>
        <end position="13"/>
    </location>
</feature>
<evidence type="ECO:0000256" key="1">
    <source>
        <dbReference type="SAM" id="MobiDB-lite"/>
    </source>
</evidence>
<proteinExistence type="predicted"/>
<reference evidence="2 3" key="1">
    <citation type="submission" date="2019-12" db="EMBL/GenBank/DDBJ databases">
        <title>Whole genome shotgun sequence of Streptomyces libani subsp. libani NBRC 13452.</title>
        <authorList>
            <person name="Ichikawa N."/>
            <person name="Kimura A."/>
            <person name="Kitahashi Y."/>
            <person name="Komaki H."/>
            <person name="Tamura T."/>
        </authorList>
    </citation>
    <scope>NUCLEOTIDE SEQUENCE [LARGE SCALE GENOMIC DNA]</scope>
    <source>
        <strain evidence="2 3">NBRC 13452</strain>
    </source>
</reference>
<protein>
    <submittedName>
        <fullName evidence="2">Uncharacterized protein</fullName>
    </submittedName>
</protein>
<dbReference type="Proteomes" id="UP000429552">
    <property type="component" value="Unassembled WGS sequence"/>
</dbReference>
<evidence type="ECO:0000313" key="2">
    <source>
        <dbReference type="EMBL" id="GFE22511.1"/>
    </source>
</evidence>
<name>A0A640TJ31_STRNI</name>